<evidence type="ECO:0000313" key="10">
    <source>
        <dbReference type="EMBL" id="PIZ45927.1"/>
    </source>
</evidence>
<dbReference type="Proteomes" id="UP000231727">
    <property type="component" value="Unassembled WGS sequence"/>
</dbReference>
<evidence type="ECO:0000256" key="5">
    <source>
        <dbReference type="ARBA" id="ARBA00022692"/>
    </source>
</evidence>
<feature type="transmembrane region" description="Helical" evidence="8">
    <location>
        <begin position="259"/>
        <end position="275"/>
    </location>
</feature>
<feature type="transmembrane region" description="Helical" evidence="8">
    <location>
        <begin position="233"/>
        <end position="253"/>
    </location>
</feature>
<comment type="subcellular location">
    <subcellularLocation>
        <location evidence="1">Cell membrane</location>
        <topology evidence="1">Multi-pass membrane protein</topology>
    </subcellularLocation>
</comment>
<feature type="transmembrane region" description="Helical" evidence="8">
    <location>
        <begin position="307"/>
        <end position="329"/>
    </location>
</feature>
<evidence type="ECO:0000256" key="3">
    <source>
        <dbReference type="ARBA" id="ARBA00022676"/>
    </source>
</evidence>
<dbReference type="PANTHER" id="PTHR33908">
    <property type="entry name" value="MANNOSYLTRANSFERASE YKCB-RELATED"/>
    <property type="match status" value="1"/>
</dbReference>
<evidence type="ECO:0000259" key="9">
    <source>
        <dbReference type="Pfam" id="PF13231"/>
    </source>
</evidence>
<protein>
    <recommendedName>
        <fullName evidence="9">Glycosyltransferase RgtA/B/C/D-like domain-containing protein</fullName>
    </recommendedName>
</protein>
<gene>
    <name evidence="10" type="ORF">COY30_01090</name>
</gene>
<organism evidence="10 11">
    <name type="scientific">Candidatus Woesebacteria bacterium CG_4_10_14_0_2_um_filter_44_9</name>
    <dbReference type="NCBI Taxonomy" id="1975055"/>
    <lineage>
        <taxon>Bacteria</taxon>
        <taxon>Candidatus Woeseibacteriota</taxon>
    </lineage>
</organism>
<proteinExistence type="predicted"/>
<feature type="transmembrane region" description="Helical" evidence="8">
    <location>
        <begin position="115"/>
        <end position="131"/>
    </location>
</feature>
<dbReference type="Pfam" id="PF13231">
    <property type="entry name" value="PMT_2"/>
    <property type="match status" value="1"/>
</dbReference>
<keyword evidence="5 8" id="KW-0812">Transmembrane</keyword>
<evidence type="ECO:0000256" key="4">
    <source>
        <dbReference type="ARBA" id="ARBA00022679"/>
    </source>
</evidence>
<keyword evidence="4" id="KW-0808">Transferase</keyword>
<dbReference type="GO" id="GO:0009103">
    <property type="term" value="P:lipopolysaccharide biosynthetic process"/>
    <property type="evidence" value="ECO:0007669"/>
    <property type="project" value="UniProtKB-ARBA"/>
</dbReference>
<dbReference type="PANTHER" id="PTHR33908:SF11">
    <property type="entry name" value="MEMBRANE PROTEIN"/>
    <property type="match status" value="1"/>
</dbReference>
<feature type="transmembrane region" description="Helical" evidence="8">
    <location>
        <begin position="93"/>
        <end position="109"/>
    </location>
</feature>
<comment type="caution">
    <text evidence="10">The sequence shown here is derived from an EMBL/GenBank/DDBJ whole genome shotgun (WGS) entry which is preliminary data.</text>
</comment>
<feature type="transmembrane region" description="Helical" evidence="8">
    <location>
        <begin position="282"/>
        <end position="301"/>
    </location>
</feature>
<evidence type="ECO:0000256" key="7">
    <source>
        <dbReference type="ARBA" id="ARBA00023136"/>
    </source>
</evidence>
<accession>A0A2M7THY7</accession>
<dbReference type="EMBL" id="PFNN01000021">
    <property type="protein sequence ID" value="PIZ45927.1"/>
    <property type="molecule type" value="Genomic_DNA"/>
</dbReference>
<dbReference type="InterPro" id="IPR050297">
    <property type="entry name" value="LipidA_mod_glycosyltrf_83"/>
</dbReference>
<feature type="transmembrane region" description="Helical" evidence="8">
    <location>
        <begin position="138"/>
        <end position="163"/>
    </location>
</feature>
<evidence type="ECO:0000256" key="8">
    <source>
        <dbReference type="SAM" id="Phobius"/>
    </source>
</evidence>
<keyword evidence="3" id="KW-0328">Glycosyltransferase</keyword>
<keyword evidence="2" id="KW-1003">Cell membrane</keyword>
<keyword evidence="6 8" id="KW-1133">Transmembrane helix</keyword>
<feature type="transmembrane region" description="Helical" evidence="8">
    <location>
        <begin position="169"/>
        <end position="189"/>
    </location>
</feature>
<dbReference type="GO" id="GO:0005886">
    <property type="term" value="C:plasma membrane"/>
    <property type="evidence" value="ECO:0007669"/>
    <property type="project" value="UniProtKB-SubCell"/>
</dbReference>
<sequence length="430" mass="49364">MIFPILILALVLRLISLNQSLWLDEATTAYVASHFNFGEIITRFAPSDFHPPLYYLVIRAWSLVFGTSEIALRMPSVIFGVLTIWVVYKIGKSKLAALLAATSGLLIYYSQEARMYSLVTLLVSYLVYWFMKKKWFLFSIFLLLVGMTDYPALLIIPVFWILAEKDWKKLAISHLPLAFSYFFWWPVFLRQLSSGLSVGASWSALLGETNFKNVALIPVKFILGRISFDNKNVYALIVIIACVIFGYLLFRSIKNLKLFWAWLIIPIILAALIGFKISIFSYFRLIFVLPAFYILVAQGISNLKKPWVYLFACCVLGVNLLGSSAYLLVPKFHREDWRGLVNFVESQKKDKSITLFVADSNMEAYRYYAPNAKIAGPEALKAGYDQIWLMCYVKDIFDPNDTLKSKVESLKYQKVGKYDFNGVVVWKYTE</sequence>
<evidence type="ECO:0000256" key="2">
    <source>
        <dbReference type="ARBA" id="ARBA00022475"/>
    </source>
</evidence>
<name>A0A2M7THY7_9BACT</name>
<dbReference type="AlphaFoldDB" id="A0A2M7THY7"/>
<feature type="domain" description="Glycosyltransferase RgtA/B/C/D-like" evidence="9">
    <location>
        <begin position="50"/>
        <end position="175"/>
    </location>
</feature>
<evidence type="ECO:0000313" key="11">
    <source>
        <dbReference type="Proteomes" id="UP000231727"/>
    </source>
</evidence>
<evidence type="ECO:0000256" key="6">
    <source>
        <dbReference type="ARBA" id="ARBA00022989"/>
    </source>
</evidence>
<dbReference type="GO" id="GO:0016763">
    <property type="term" value="F:pentosyltransferase activity"/>
    <property type="evidence" value="ECO:0007669"/>
    <property type="project" value="TreeGrafter"/>
</dbReference>
<reference evidence="11" key="1">
    <citation type="submission" date="2017-09" db="EMBL/GenBank/DDBJ databases">
        <title>Depth-based differentiation of microbial function through sediment-hosted aquifers and enrichment of novel symbionts in the deep terrestrial subsurface.</title>
        <authorList>
            <person name="Probst A.J."/>
            <person name="Ladd B."/>
            <person name="Jarett J.K."/>
            <person name="Geller-Mcgrath D.E."/>
            <person name="Sieber C.M.K."/>
            <person name="Emerson J.B."/>
            <person name="Anantharaman K."/>
            <person name="Thomas B.C."/>
            <person name="Malmstrom R."/>
            <person name="Stieglmeier M."/>
            <person name="Klingl A."/>
            <person name="Woyke T."/>
            <person name="Ryan C.M."/>
            <person name="Banfield J.F."/>
        </authorList>
    </citation>
    <scope>NUCLEOTIDE SEQUENCE [LARGE SCALE GENOMIC DNA]</scope>
</reference>
<dbReference type="InterPro" id="IPR038731">
    <property type="entry name" value="RgtA/B/C-like"/>
</dbReference>
<evidence type="ECO:0000256" key="1">
    <source>
        <dbReference type="ARBA" id="ARBA00004651"/>
    </source>
</evidence>
<keyword evidence="7 8" id="KW-0472">Membrane</keyword>